<dbReference type="InterPro" id="IPR045091">
    <property type="entry name" value="Mad2-like"/>
</dbReference>
<evidence type="ECO:0000313" key="3">
    <source>
        <dbReference type="Proteomes" id="UP000494165"/>
    </source>
</evidence>
<feature type="domain" description="HORMA" evidence="1">
    <location>
        <begin position="11"/>
        <end position="201"/>
    </location>
</feature>
<comment type="caution">
    <text evidence="2">The sequence shown here is derived from an EMBL/GenBank/DDBJ whole genome shotgun (WGS) entry which is preliminary data.</text>
</comment>
<sequence length="234" mass="26790">MFQNNKTSTSDPCTGRLLEFFEICINQLLYLNKSYPNGVFTKKQKYGVPINSCDHPLLRDYVKKCLLTAQDLLKNGELSKLVVVFISQDGKPLRRICFDLERVQLQAAMCKDNLTRLELQLRDALLRLSVCDRQLPPIPEGCTFKILLETSEDSYLKMCQSCSTKDQYEFLWVQSKERSHENYLVPISSVECANCDFQIFAQEEKKDSDMLSTSDFTNIEAGGSTVLSDVSEEY</sequence>
<proteinExistence type="predicted"/>
<dbReference type="Gene3D" id="3.30.900.10">
    <property type="entry name" value="HORMA domain"/>
    <property type="match status" value="1"/>
</dbReference>
<name>A0A8S1CCS6_9INSE</name>
<evidence type="ECO:0000259" key="1">
    <source>
        <dbReference type="PROSITE" id="PS50815"/>
    </source>
</evidence>
<keyword evidence="3" id="KW-1185">Reference proteome</keyword>
<dbReference type="EMBL" id="CADEPI010000036">
    <property type="protein sequence ID" value="CAB3368094.1"/>
    <property type="molecule type" value="Genomic_DNA"/>
</dbReference>
<dbReference type="PANTHER" id="PTHR11842:SF10">
    <property type="entry name" value="MITOTIC SPINDLE ASSEMBLY CHECKPOINT PROTEIN MAD2B"/>
    <property type="match status" value="1"/>
</dbReference>
<dbReference type="PROSITE" id="PS50815">
    <property type="entry name" value="HORMA"/>
    <property type="match status" value="1"/>
</dbReference>
<protein>
    <recommendedName>
        <fullName evidence="1">HORMA domain-containing protein</fullName>
    </recommendedName>
</protein>
<evidence type="ECO:0000313" key="2">
    <source>
        <dbReference type="EMBL" id="CAB3368094.1"/>
    </source>
</evidence>
<dbReference type="AlphaFoldDB" id="A0A8S1CCS6"/>
<gene>
    <name evidence="2" type="ORF">CLODIP_2_CD08105</name>
</gene>
<organism evidence="2 3">
    <name type="scientific">Cloeon dipterum</name>
    <dbReference type="NCBI Taxonomy" id="197152"/>
    <lineage>
        <taxon>Eukaryota</taxon>
        <taxon>Metazoa</taxon>
        <taxon>Ecdysozoa</taxon>
        <taxon>Arthropoda</taxon>
        <taxon>Hexapoda</taxon>
        <taxon>Insecta</taxon>
        <taxon>Pterygota</taxon>
        <taxon>Palaeoptera</taxon>
        <taxon>Ephemeroptera</taxon>
        <taxon>Pisciforma</taxon>
        <taxon>Baetidae</taxon>
        <taxon>Cloeon</taxon>
    </lineage>
</organism>
<dbReference type="InterPro" id="IPR036570">
    <property type="entry name" value="HORMA_dom_sf"/>
</dbReference>
<dbReference type="PANTHER" id="PTHR11842">
    <property type="entry name" value="MITOTIC SPINDLE ASSEMBLY CHECKPOINT PROTEIN MAD2"/>
    <property type="match status" value="1"/>
</dbReference>
<dbReference type="OrthoDB" id="21254at2759"/>
<reference evidence="2 3" key="1">
    <citation type="submission" date="2020-04" db="EMBL/GenBank/DDBJ databases">
        <authorList>
            <person name="Alioto T."/>
            <person name="Alioto T."/>
            <person name="Gomez Garrido J."/>
        </authorList>
    </citation>
    <scope>NUCLEOTIDE SEQUENCE [LARGE SCALE GENOMIC DNA]</scope>
</reference>
<dbReference type="SUPFAM" id="SSF56019">
    <property type="entry name" value="The spindle assembly checkpoint protein mad2"/>
    <property type="match status" value="1"/>
</dbReference>
<dbReference type="InterPro" id="IPR003511">
    <property type="entry name" value="HORMA_dom"/>
</dbReference>
<dbReference type="Proteomes" id="UP000494165">
    <property type="component" value="Unassembled WGS sequence"/>
</dbReference>
<accession>A0A8S1CCS6</accession>
<dbReference type="GO" id="GO:0016035">
    <property type="term" value="C:zeta DNA polymerase complex"/>
    <property type="evidence" value="ECO:0007669"/>
    <property type="project" value="TreeGrafter"/>
</dbReference>